<feature type="domain" description="D-isomer specific 2-hydroxyacid dehydrogenase catalytic" evidence="5">
    <location>
        <begin position="46"/>
        <end position="274"/>
    </location>
</feature>
<dbReference type="InterPro" id="IPR006139">
    <property type="entry name" value="D-isomer_2_OHA_DH_cat_dom"/>
</dbReference>
<dbReference type="Pfam" id="PF00389">
    <property type="entry name" value="2-Hacid_dh"/>
    <property type="match status" value="1"/>
</dbReference>
<evidence type="ECO:0000313" key="7">
    <source>
        <dbReference type="EMBL" id="MBL6820069.1"/>
    </source>
</evidence>
<evidence type="ECO:0008006" key="9">
    <source>
        <dbReference type="Google" id="ProtNLM"/>
    </source>
</evidence>
<name>A0A937IGA4_9GAMM</name>
<dbReference type="GO" id="GO:0016616">
    <property type="term" value="F:oxidoreductase activity, acting on the CH-OH group of donors, NAD or NADP as acceptor"/>
    <property type="evidence" value="ECO:0007669"/>
    <property type="project" value="InterPro"/>
</dbReference>
<gene>
    <name evidence="7" type="ORF">ISQ61_02345</name>
</gene>
<evidence type="ECO:0000256" key="2">
    <source>
        <dbReference type="ARBA" id="ARBA00023002"/>
    </source>
</evidence>
<dbReference type="SUPFAM" id="SSF51735">
    <property type="entry name" value="NAD(P)-binding Rossmann-fold domains"/>
    <property type="match status" value="1"/>
</dbReference>
<evidence type="ECO:0000313" key="8">
    <source>
        <dbReference type="Proteomes" id="UP000704935"/>
    </source>
</evidence>
<organism evidence="7 8">
    <name type="scientific">SAR86 cluster bacterium</name>
    <dbReference type="NCBI Taxonomy" id="2030880"/>
    <lineage>
        <taxon>Bacteria</taxon>
        <taxon>Pseudomonadati</taxon>
        <taxon>Pseudomonadota</taxon>
        <taxon>Gammaproteobacteria</taxon>
        <taxon>SAR86 cluster</taxon>
    </lineage>
</organism>
<keyword evidence="2 4" id="KW-0560">Oxidoreductase</keyword>
<dbReference type="PANTHER" id="PTHR43761">
    <property type="entry name" value="D-ISOMER SPECIFIC 2-HYDROXYACID DEHYDROGENASE FAMILY PROTEIN (AFU_ORTHOLOGUE AFUA_1G13630)"/>
    <property type="match status" value="1"/>
</dbReference>
<sequence>MAKEVTLYIDQNIPYSDVFFESLGLPISYFEDQDFDISSINEDAIVVIRSTYKTHNRDIPANVKLICSVSTGEDHVDKDHLKQKGIEYAFSTGANAPAVAEYVFSSLALLLKDKLIAPEDKFLIIGNGNIGSKVYSFLNNFGYSVDAYDPFSFSTIDNLDFLDQYKLISLHVPLIHDGEYPTYNLVDSNFLERMGDSTFIINSSRGGVVKEKDFIRQNKVRIISDVFENEPNININFHNSAYLCTPHIAGHSQSARFEMTHMAYQNVLRFLNIKEKEQKTLSLTKALDFSKQLVEGDIAKYGLPISLFLNIYNPKKDCFSPENFKIKRDSYNNRIGYNQADLSKNFDRKFEKFLSQLNIKTSYN</sequence>
<evidence type="ECO:0000256" key="1">
    <source>
        <dbReference type="ARBA" id="ARBA00005854"/>
    </source>
</evidence>
<evidence type="ECO:0000259" key="6">
    <source>
        <dbReference type="Pfam" id="PF02826"/>
    </source>
</evidence>
<accession>A0A937IGA4</accession>
<dbReference type="InterPro" id="IPR036291">
    <property type="entry name" value="NAD(P)-bd_dom_sf"/>
</dbReference>
<dbReference type="InterPro" id="IPR006140">
    <property type="entry name" value="D-isomer_DH_NAD-bd"/>
</dbReference>
<dbReference type="PANTHER" id="PTHR43761:SF1">
    <property type="entry name" value="D-ISOMER SPECIFIC 2-HYDROXYACID DEHYDROGENASE CATALYTIC DOMAIN-CONTAINING PROTEIN-RELATED"/>
    <property type="match status" value="1"/>
</dbReference>
<dbReference type="InterPro" id="IPR050418">
    <property type="entry name" value="D-iso_2-hydroxyacid_DH_PdxB"/>
</dbReference>
<dbReference type="Pfam" id="PF02826">
    <property type="entry name" value="2-Hacid_dh_C"/>
    <property type="match status" value="1"/>
</dbReference>
<dbReference type="EMBL" id="JADHQA010000007">
    <property type="protein sequence ID" value="MBL6820069.1"/>
    <property type="molecule type" value="Genomic_DNA"/>
</dbReference>
<comment type="similarity">
    <text evidence="1 4">Belongs to the D-isomer specific 2-hydroxyacid dehydrogenase family.</text>
</comment>
<proteinExistence type="inferred from homology"/>
<feature type="domain" description="D-isomer specific 2-hydroxyacid dehydrogenase NAD-binding" evidence="6">
    <location>
        <begin position="120"/>
        <end position="249"/>
    </location>
</feature>
<evidence type="ECO:0000256" key="3">
    <source>
        <dbReference type="ARBA" id="ARBA00023027"/>
    </source>
</evidence>
<keyword evidence="3" id="KW-0520">NAD</keyword>
<reference evidence="7" key="1">
    <citation type="submission" date="2020-10" db="EMBL/GenBank/DDBJ databases">
        <title>Microbiome of the Black Sea water column analyzed by genome centric metagenomics.</title>
        <authorList>
            <person name="Cabello-Yeves P.J."/>
            <person name="Callieri C."/>
            <person name="Picazo A."/>
            <person name="Mehrshad M."/>
            <person name="Haro-Moreno J.M."/>
            <person name="Roda-Garcia J."/>
            <person name="Dzembekova N."/>
            <person name="Slabakova V."/>
            <person name="Slabakova N."/>
            <person name="Moncheva S."/>
            <person name="Rodriguez-Valera F."/>
        </authorList>
    </citation>
    <scope>NUCLEOTIDE SEQUENCE</scope>
    <source>
        <strain evidence="7">BS307-5m-G47</strain>
    </source>
</reference>
<dbReference type="Gene3D" id="3.40.50.720">
    <property type="entry name" value="NAD(P)-binding Rossmann-like Domain"/>
    <property type="match status" value="2"/>
</dbReference>
<protein>
    <recommendedName>
        <fullName evidence="9">4-phosphoerythronate dehydrogenase</fullName>
    </recommendedName>
</protein>
<comment type="caution">
    <text evidence="7">The sequence shown here is derived from an EMBL/GenBank/DDBJ whole genome shotgun (WGS) entry which is preliminary data.</text>
</comment>
<dbReference type="AlphaFoldDB" id="A0A937IGA4"/>
<evidence type="ECO:0000259" key="5">
    <source>
        <dbReference type="Pfam" id="PF00389"/>
    </source>
</evidence>
<dbReference type="SUPFAM" id="SSF52283">
    <property type="entry name" value="Formate/glycerate dehydrogenase catalytic domain-like"/>
    <property type="match status" value="1"/>
</dbReference>
<dbReference type="GO" id="GO:0051287">
    <property type="term" value="F:NAD binding"/>
    <property type="evidence" value="ECO:0007669"/>
    <property type="project" value="InterPro"/>
</dbReference>
<evidence type="ECO:0000256" key="4">
    <source>
        <dbReference type="RuleBase" id="RU003719"/>
    </source>
</evidence>
<dbReference type="Proteomes" id="UP000704935">
    <property type="component" value="Unassembled WGS sequence"/>
</dbReference>